<gene>
    <name evidence="2" type="ORF">FHX42_004995</name>
</gene>
<protein>
    <submittedName>
        <fullName evidence="2">Uncharacterized protein</fullName>
    </submittedName>
</protein>
<reference evidence="2 3" key="1">
    <citation type="submission" date="2020-07" db="EMBL/GenBank/DDBJ databases">
        <title>Sequencing the genomes of 1000 actinobacteria strains.</title>
        <authorList>
            <person name="Klenk H.-P."/>
        </authorList>
    </citation>
    <scope>NUCLEOTIDE SEQUENCE [LARGE SCALE GENOMIC DNA]</scope>
    <source>
        <strain evidence="2 3">DSM 45975</strain>
    </source>
</reference>
<feature type="region of interest" description="Disordered" evidence="1">
    <location>
        <begin position="38"/>
        <end position="104"/>
    </location>
</feature>
<proteinExistence type="predicted"/>
<evidence type="ECO:0000313" key="2">
    <source>
        <dbReference type="EMBL" id="MBA8827599.1"/>
    </source>
</evidence>
<dbReference type="EMBL" id="JACGWZ010000008">
    <property type="protein sequence ID" value="MBA8827599.1"/>
    <property type="molecule type" value="Genomic_DNA"/>
</dbReference>
<name>A0A839E410_9PSEU</name>
<accession>A0A839E410</accession>
<sequence length="104" mass="10697">MTGGVTLPTGTLSERVLAAAERTTAPDVVIAYSEDGRRGVVSGGTASRPPEHGSGCATRWVPRPRPSRSCCWPTWSSGESSTSTTTQPHTCGCPPESPAPPCSG</sequence>
<comment type="caution">
    <text evidence="2">The sequence shown here is derived from an EMBL/GenBank/DDBJ whole genome shotgun (WGS) entry which is preliminary data.</text>
</comment>
<evidence type="ECO:0000256" key="1">
    <source>
        <dbReference type="SAM" id="MobiDB-lite"/>
    </source>
</evidence>
<dbReference type="AlphaFoldDB" id="A0A839E410"/>
<organism evidence="2 3">
    <name type="scientific">Halosaccharopolyspora lacisalsi</name>
    <dbReference type="NCBI Taxonomy" id="1000566"/>
    <lineage>
        <taxon>Bacteria</taxon>
        <taxon>Bacillati</taxon>
        <taxon>Actinomycetota</taxon>
        <taxon>Actinomycetes</taxon>
        <taxon>Pseudonocardiales</taxon>
        <taxon>Pseudonocardiaceae</taxon>
        <taxon>Halosaccharopolyspora</taxon>
    </lineage>
</organism>
<keyword evidence="3" id="KW-1185">Reference proteome</keyword>
<feature type="compositionally biased region" description="Low complexity" evidence="1">
    <location>
        <begin position="67"/>
        <end position="86"/>
    </location>
</feature>
<dbReference type="Proteomes" id="UP000569329">
    <property type="component" value="Unassembled WGS sequence"/>
</dbReference>
<evidence type="ECO:0000313" key="3">
    <source>
        <dbReference type="Proteomes" id="UP000569329"/>
    </source>
</evidence>
<feature type="compositionally biased region" description="Pro residues" evidence="1">
    <location>
        <begin position="95"/>
        <end position="104"/>
    </location>
</feature>